<sequence length="320" mass="34760">MEPRVKYIVVGSFIAALGVATLAGVLWLGKSDYRGQYDRYYVYTHESVSGLSENSIVRYRGVEVGRVKEIVLNPDNPEEVRITLDLVSGTPVKTDTVAILVTQGLTGLVTLNLNGGSRDAPPLTVEGQQEYPVIKSAPSLFGRLDMALSRLLSEQGLSQLVTSLTTLSQNAARVVDDENRAVLKQMLKDLAEMTHTLAARSDRLDRGVVGAAQAAENLASMTESLNKQIPSLVERINKSAAALQTMTEELAQTSRAVGAVVRDSQPELQQFTRQTLVETGQLVTEMRQLTATLQQVARQLEREPSSLVFGKGRGPRGPGE</sequence>
<dbReference type="Proteomes" id="UP001179121">
    <property type="component" value="Chromosome"/>
</dbReference>
<gene>
    <name evidence="3" type="ORF">DNFV4_04395</name>
</gene>
<dbReference type="EMBL" id="OX365700">
    <property type="protein sequence ID" value="CAI4033953.1"/>
    <property type="molecule type" value="Genomic_DNA"/>
</dbReference>
<dbReference type="Pfam" id="PF02470">
    <property type="entry name" value="MlaD"/>
    <property type="match status" value="1"/>
</dbReference>
<keyword evidence="1" id="KW-0812">Transmembrane</keyword>
<accession>A0AA86N336</accession>
<evidence type="ECO:0000313" key="4">
    <source>
        <dbReference type="Proteomes" id="UP001179121"/>
    </source>
</evidence>
<feature type="transmembrane region" description="Helical" evidence="1">
    <location>
        <begin position="7"/>
        <end position="29"/>
    </location>
</feature>
<keyword evidence="1" id="KW-1133">Transmembrane helix</keyword>
<dbReference type="AlphaFoldDB" id="A0AA86N336"/>
<evidence type="ECO:0000256" key="1">
    <source>
        <dbReference type="SAM" id="Phobius"/>
    </source>
</evidence>
<protein>
    <submittedName>
        <fullName evidence="3">MlaD domain-containing protein</fullName>
    </submittedName>
</protein>
<evidence type="ECO:0000313" key="3">
    <source>
        <dbReference type="EMBL" id="CAI4033953.1"/>
    </source>
</evidence>
<keyword evidence="4" id="KW-1185">Reference proteome</keyword>
<evidence type="ECO:0000259" key="2">
    <source>
        <dbReference type="Pfam" id="PF02470"/>
    </source>
</evidence>
<feature type="domain" description="Mce/MlaD" evidence="2">
    <location>
        <begin position="39"/>
        <end position="115"/>
    </location>
</feature>
<dbReference type="Gene3D" id="1.10.287.950">
    <property type="entry name" value="Methyl-accepting chemotaxis protein"/>
    <property type="match status" value="1"/>
</dbReference>
<keyword evidence="1" id="KW-0472">Membrane</keyword>
<proteinExistence type="predicted"/>
<name>A0AA86N336_9BACT</name>
<dbReference type="RefSeq" id="WP_289271376.1">
    <property type="nucleotide sequence ID" value="NZ_OX365700.1"/>
</dbReference>
<dbReference type="InterPro" id="IPR003399">
    <property type="entry name" value="Mce/MlaD"/>
</dbReference>
<dbReference type="KEGG" id="nti:DNFV4_04395"/>
<reference evidence="3" key="1">
    <citation type="submission" date="2022-10" db="EMBL/GenBank/DDBJ databases">
        <authorList>
            <person name="Koch H."/>
        </authorList>
    </citation>
    <scope>NUCLEOTIDE SEQUENCE</scope>
    <source>
        <strain evidence="3">DNF</strain>
    </source>
</reference>
<dbReference type="PANTHER" id="PTHR36698">
    <property type="entry name" value="BLL5892 PROTEIN"/>
    <property type="match status" value="1"/>
</dbReference>
<organism evidence="3 4">
    <name type="scientific">Nitrospira tepida</name>
    <dbReference type="NCBI Taxonomy" id="2973512"/>
    <lineage>
        <taxon>Bacteria</taxon>
        <taxon>Pseudomonadati</taxon>
        <taxon>Nitrospirota</taxon>
        <taxon>Nitrospiria</taxon>
        <taxon>Nitrospirales</taxon>
        <taxon>Nitrospiraceae</taxon>
        <taxon>Nitrospira</taxon>
    </lineage>
</organism>
<dbReference type="SUPFAM" id="SSF58104">
    <property type="entry name" value="Methyl-accepting chemotaxis protein (MCP) signaling domain"/>
    <property type="match status" value="1"/>
</dbReference>
<dbReference type="PANTHER" id="PTHR36698:SF2">
    <property type="entry name" value="MCE_MLAD DOMAIN-CONTAINING PROTEIN"/>
    <property type="match status" value="1"/>
</dbReference>